<dbReference type="EMBL" id="JAKMUT010000003">
    <property type="protein sequence ID" value="MCZ9289397.1"/>
    <property type="molecule type" value="Genomic_DNA"/>
</dbReference>
<name>A0A9X3LK46_9CORY</name>
<evidence type="ECO:0000313" key="1">
    <source>
        <dbReference type="EMBL" id="MCZ9289397.1"/>
    </source>
</evidence>
<organism evidence="1 2">
    <name type="scientific">Corynebacterium evansiae</name>
    <dbReference type="NCBI Taxonomy" id="2913499"/>
    <lineage>
        <taxon>Bacteria</taxon>
        <taxon>Bacillati</taxon>
        <taxon>Actinomycetota</taxon>
        <taxon>Actinomycetes</taxon>
        <taxon>Mycobacteriales</taxon>
        <taxon>Corynebacteriaceae</taxon>
        <taxon>Corynebacterium</taxon>
    </lineage>
</organism>
<sequence>MGFYEDIAQALDTEGIESRVNDDMLFVPIAPELEIHFQQIEQTSTTAGINSANVFMAKGELDEVAGIEEFEDTLVGVVFSVEAAVAVVAQYIATDQCITVLHDLLEGTDDRISDLEFEQDLIEPMLVRAEVGNGSLITVMLGSGTDEPEATVTFVTFGEEYDELVAQAEAELDSDETLSDFEREVMYQNVLEDAAEMTQEVLELGTFTDFDQLFDALAVAQVQATEWEELLVPLEDEFDYYDDEFEDDEFDDEDEVAAEDED</sequence>
<dbReference type="AlphaFoldDB" id="A0A9X3LK46"/>
<protein>
    <submittedName>
        <fullName evidence="1">Uncharacterized protein</fullName>
    </submittedName>
</protein>
<keyword evidence="2" id="KW-1185">Reference proteome</keyword>
<dbReference type="Proteomes" id="UP001146469">
    <property type="component" value="Unassembled WGS sequence"/>
</dbReference>
<gene>
    <name evidence="1" type="ORF">L8V00_04130</name>
</gene>
<dbReference type="RefSeq" id="WP_035005623.1">
    <property type="nucleotide sequence ID" value="NZ_JAKMUT010000003.1"/>
</dbReference>
<reference evidence="1" key="1">
    <citation type="submission" date="2022-02" db="EMBL/GenBank/DDBJ databases">
        <title>Corynebacterium sp. from urogenital microbiome.</title>
        <authorList>
            <person name="Cappelli E.A."/>
            <person name="Ribeiro T.G."/>
            <person name="Peixe L."/>
        </authorList>
    </citation>
    <scope>NUCLEOTIDE SEQUENCE</scope>
    <source>
        <strain evidence="1">C8Ua_174</strain>
    </source>
</reference>
<proteinExistence type="predicted"/>
<evidence type="ECO:0000313" key="2">
    <source>
        <dbReference type="Proteomes" id="UP001146469"/>
    </source>
</evidence>
<accession>A0A9X3LK46</accession>
<comment type="caution">
    <text evidence="1">The sequence shown here is derived from an EMBL/GenBank/DDBJ whole genome shotgun (WGS) entry which is preliminary data.</text>
</comment>